<dbReference type="InterPro" id="IPR037004">
    <property type="entry name" value="Exonuc_VII_ssu_sf"/>
</dbReference>
<protein>
    <recommendedName>
        <fullName evidence="6">Exodeoxyribonuclease 7 small subunit</fullName>
        <ecNumber evidence="6">3.1.11.6</ecNumber>
    </recommendedName>
    <alternativeName>
        <fullName evidence="6">Exodeoxyribonuclease VII small subunit</fullName>
        <shortName evidence="6">Exonuclease VII small subunit</shortName>
    </alternativeName>
</protein>
<evidence type="ECO:0000256" key="4">
    <source>
        <dbReference type="ARBA" id="ARBA00022801"/>
    </source>
</evidence>
<dbReference type="NCBIfam" id="NF002140">
    <property type="entry name" value="PRK00977.1-4"/>
    <property type="match status" value="1"/>
</dbReference>
<dbReference type="NCBIfam" id="TIGR01280">
    <property type="entry name" value="xseB"/>
    <property type="match status" value="1"/>
</dbReference>
<dbReference type="GO" id="GO:0008855">
    <property type="term" value="F:exodeoxyribonuclease VII activity"/>
    <property type="evidence" value="ECO:0007669"/>
    <property type="project" value="UniProtKB-UniRule"/>
</dbReference>
<dbReference type="EMBL" id="CP040871">
    <property type="protein sequence ID" value="QDA58150.1"/>
    <property type="molecule type" value="Genomic_DNA"/>
</dbReference>
<dbReference type="RefSeq" id="WP_139717332.1">
    <property type="nucleotide sequence ID" value="NZ_CP040871.1"/>
</dbReference>
<dbReference type="EC" id="3.1.11.6" evidence="6"/>
<comment type="similarity">
    <text evidence="1 6">Belongs to the XseB family.</text>
</comment>
<evidence type="ECO:0000256" key="2">
    <source>
        <dbReference type="ARBA" id="ARBA00022490"/>
    </source>
</evidence>
<keyword evidence="5 6" id="KW-0269">Exonuclease</keyword>
<dbReference type="Gene3D" id="1.10.287.1040">
    <property type="entry name" value="Exonuclease VII, small subunit"/>
    <property type="match status" value="1"/>
</dbReference>
<evidence type="ECO:0000313" key="8">
    <source>
        <dbReference type="Proteomes" id="UP000308149"/>
    </source>
</evidence>
<reference evidence="7 8" key="1">
    <citation type="submission" date="2019-06" db="EMBL/GenBank/DDBJ databases">
        <title>Thermomonas aquatica sp. nov., isolated from an industrial wastewater treatment plant.</title>
        <authorList>
            <person name="Jeon J.H."/>
            <person name="Park D.-S."/>
        </authorList>
    </citation>
    <scope>NUCLEOTIDE SEQUENCE [LARGE SCALE GENOMIC DNA]</scope>
    <source>
        <strain evidence="7 8">SY21</strain>
    </source>
</reference>
<dbReference type="HAMAP" id="MF_00337">
    <property type="entry name" value="Exonuc_7_S"/>
    <property type="match status" value="1"/>
</dbReference>
<keyword evidence="2 6" id="KW-0963">Cytoplasm</keyword>
<evidence type="ECO:0000256" key="1">
    <source>
        <dbReference type="ARBA" id="ARBA00009998"/>
    </source>
</evidence>
<name>A0A5B7ZT70_9GAMM</name>
<dbReference type="PANTHER" id="PTHR34137:SF1">
    <property type="entry name" value="EXODEOXYRIBONUCLEASE 7 SMALL SUBUNIT"/>
    <property type="match status" value="1"/>
</dbReference>
<dbReference type="SUPFAM" id="SSF116842">
    <property type="entry name" value="XseB-like"/>
    <property type="match status" value="1"/>
</dbReference>
<keyword evidence="8" id="KW-1185">Reference proteome</keyword>
<keyword evidence="3 6" id="KW-0540">Nuclease</keyword>
<comment type="subcellular location">
    <subcellularLocation>
        <location evidence="6">Cytoplasm</location>
    </subcellularLocation>
</comment>
<evidence type="ECO:0000313" key="7">
    <source>
        <dbReference type="EMBL" id="QDA58150.1"/>
    </source>
</evidence>
<dbReference type="InterPro" id="IPR003761">
    <property type="entry name" value="Exonuc_VII_S"/>
</dbReference>
<organism evidence="7 8">
    <name type="scientific">Thermomonas aquatica</name>
    <dbReference type="NCBI Taxonomy" id="2202149"/>
    <lineage>
        <taxon>Bacteria</taxon>
        <taxon>Pseudomonadati</taxon>
        <taxon>Pseudomonadota</taxon>
        <taxon>Gammaproteobacteria</taxon>
        <taxon>Lysobacterales</taxon>
        <taxon>Lysobacteraceae</taxon>
        <taxon>Thermomonas</taxon>
    </lineage>
</organism>
<evidence type="ECO:0000256" key="6">
    <source>
        <dbReference type="HAMAP-Rule" id="MF_00337"/>
    </source>
</evidence>
<comment type="function">
    <text evidence="6">Bidirectionally degrades single-stranded DNA into large acid-insoluble oligonucleotides, which are then degraded further into small acid-soluble oligonucleotides.</text>
</comment>
<gene>
    <name evidence="6" type="primary">xseB</name>
    <name evidence="7" type="ORF">FHQ07_12955</name>
</gene>
<dbReference type="GO" id="GO:0005829">
    <property type="term" value="C:cytosol"/>
    <property type="evidence" value="ECO:0007669"/>
    <property type="project" value="TreeGrafter"/>
</dbReference>
<dbReference type="GO" id="GO:0006308">
    <property type="term" value="P:DNA catabolic process"/>
    <property type="evidence" value="ECO:0007669"/>
    <property type="project" value="UniProtKB-UniRule"/>
</dbReference>
<comment type="catalytic activity">
    <reaction evidence="6">
        <text>Exonucleolytic cleavage in either 5'- to 3'- or 3'- to 5'-direction to yield nucleoside 5'-phosphates.</text>
        <dbReference type="EC" id="3.1.11.6"/>
    </reaction>
</comment>
<sequence length="91" mass="9735">MAKKSPASEATATDASPVADFEASMQSLEALVGKMEAGEMTLEESLAAYERGVGLYRRCQGALEQAELRVRLLSDPARPDEARPFDSGDDA</sequence>
<dbReference type="PANTHER" id="PTHR34137">
    <property type="entry name" value="EXODEOXYRIBONUCLEASE 7 SMALL SUBUNIT"/>
    <property type="match status" value="1"/>
</dbReference>
<accession>A0A5B7ZT70</accession>
<dbReference type="Pfam" id="PF02609">
    <property type="entry name" value="Exonuc_VII_S"/>
    <property type="match status" value="1"/>
</dbReference>
<dbReference type="KEGG" id="thes:FHQ07_12955"/>
<dbReference type="GO" id="GO:0009318">
    <property type="term" value="C:exodeoxyribonuclease VII complex"/>
    <property type="evidence" value="ECO:0007669"/>
    <property type="project" value="UniProtKB-UniRule"/>
</dbReference>
<evidence type="ECO:0000256" key="3">
    <source>
        <dbReference type="ARBA" id="ARBA00022722"/>
    </source>
</evidence>
<keyword evidence="4 6" id="KW-0378">Hydrolase</keyword>
<dbReference type="AlphaFoldDB" id="A0A5B7ZT70"/>
<dbReference type="Proteomes" id="UP000308149">
    <property type="component" value="Chromosome"/>
</dbReference>
<comment type="subunit">
    <text evidence="6">Heterooligomer composed of large and small subunits.</text>
</comment>
<proteinExistence type="inferred from homology"/>
<dbReference type="OrthoDB" id="9801128at2"/>
<evidence type="ECO:0000256" key="5">
    <source>
        <dbReference type="ARBA" id="ARBA00022839"/>
    </source>
</evidence>